<proteinExistence type="predicted"/>
<accession>A0A2S8AFE2</accession>
<name>A0A2S8AFE2_9FLAO</name>
<protein>
    <submittedName>
        <fullName evidence="1">Uncharacterized protein</fullName>
    </submittedName>
</protein>
<keyword evidence="2" id="KW-1185">Reference proteome</keyword>
<sequence length="197" mass="23749">MEALRFINKINDREIDFLYHLINKNIWSIESDNVEIDFINQGTFKFCEWIKIIIYDGLYSYFFKYNYDETYAGDDFITLSIEAKEDKERKSLNSSISFIRENFKIKKIEVYAEEWLHKTIWDMDSRVVGNVSLIKNSEFQEYIYNQNILLIYAGDNKRILIMCRYSYLELVVTQDENFIKKFFKEGGEYIKLVNVIE</sequence>
<organism evidence="1 2">
    <name type="scientific">Apibacter adventoris</name>
    <dbReference type="NCBI Taxonomy" id="1679466"/>
    <lineage>
        <taxon>Bacteria</taxon>
        <taxon>Pseudomonadati</taxon>
        <taxon>Bacteroidota</taxon>
        <taxon>Flavobacteriia</taxon>
        <taxon>Flavobacteriales</taxon>
        <taxon>Weeksellaceae</taxon>
        <taxon>Apibacter</taxon>
    </lineage>
</organism>
<dbReference type="RefSeq" id="WP_105245816.1">
    <property type="nucleotide sequence ID" value="NZ_PSZM01000003.1"/>
</dbReference>
<reference evidence="1 2" key="1">
    <citation type="submission" date="2018-02" db="EMBL/GenBank/DDBJ databases">
        <title>Genome sequences of Apibacter spp., gut symbionts of Asian honey bees.</title>
        <authorList>
            <person name="Kwong W.K."/>
            <person name="Steele M.I."/>
            <person name="Moran N.A."/>
        </authorList>
    </citation>
    <scope>NUCLEOTIDE SEQUENCE [LARGE SCALE GENOMIC DNA]</scope>
    <source>
        <strain evidence="2">wkB301</strain>
    </source>
</reference>
<dbReference type="EMBL" id="PSZM01000003">
    <property type="protein sequence ID" value="PQL94853.1"/>
    <property type="molecule type" value="Genomic_DNA"/>
</dbReference>
<comment type="caution">
    <text evidence="1">The sequence shown here is derived from an EMBL/GenBank/DDBJ whole genome shotgun (WGS) entry which is preliminary data.</text>
</comment>
<evidence type="ECO:0000313" key="1">
    <source>
        <dbReference type="EMBL" id="PQL94853.1"/>
    </source>
</evidence>
<dbReference type="AlphaFoldDB" id="A0A2S8AFE2"/>
<dbReference type="Proteomes" id="UP000238042">
    <property type="component" value="Unassembled WGS sequence"/>
</dbReference>
<gene>
    <name evidence="1" type="ORF">C4S77_02400</name>
</gene>
<evidence type="ECO:0000313" key="2">
    <source>
        <dbReference type="Proteomes" id="UP000238042"/>
    </source>
</evidence>